<evidence type="ECO:0000256" key="1">
    <source>
        <dbReference type="ARBA" id="ARBA00012831"/>
    </source>
</evidence>
<keyword evidence="4" id="KW-0547">Nucleotide-binding</keyword>
<evidence type="ECO:0000259" key="10">
    <source>
        <dbReference type="PROSITE" id="PS50862"/>
    </source>
</evidence>
<dbReference type="InterPro" id="IPR044140">
    <property type="entry name" value="ProRS_anticodon_short"/>
</dbReference>
<comment type="caution">
    <text evidence="11">The sequence shown here is derived from an EMBL/GenBank/DDBJ whole genome shotgun (WGS) entry which is preliminary data.</text>
</comment>
<proteinExistence type="predicted"/>
<evidence type="ECO:0000256" key="4">
    <source>
        <dbReference type="ARBA" id="ARBA00022741"/>
    </source>
</evidence>
<dbReference type="InterPro" id="IPR004154">
    <property type="entry name" value="Anticodon-bd"/>
</dbReference>
<dbReference type="InterPro" id="IPR045864">
    <property type="entry name" value="aa-tRNA-synth_II/BPL/LPL"/>
</dbReference>
<keyword evidence="5" id="KW-0067">ATP-binding</keyword>
<dbReference type="PROSITE" id="PS50862">
    <property type="entry name" value="AA_TRNA_LIGASE_II"/>
    <property type="match status" value="1"/>
</dbReference>
<evidence type="ECO:0000256" key="9">
    <source>
        <dbReference type="ARBA" id="ARBA00047671"/>
    </source>
</evidence>
<dbReference type="InterPro" id="IPR036621">
    <property type="entry name" value="Anticodon-bd_dom_sf"/>
</dbReference>
<keyword evidence="6" id="KW-0648">Protein biosynthesis</keyword>
<dbReference type="Proteomes" id="UP000178880">
    <property type="component" value="Unassembled WGS sequence"/>
</dbReference>
<keyword evidence="7" id="KW-0030">Aminoacyl-tRNA synthetase</keyword>
<dbReference type="STRING" id="1798650.A2945_01265"/>
<evidence type="ECO:0000256" key="8">
    <source>
        <dbReference type="ARBA" id="ARBA00029731"/>
    </source>
</evidence>
<comment type="catalytic activity">
    <reaction evidence="9">
        <text>tRNA(Pro) + L-proline + ATP = L-prolyl-tRNA(Pro) + AMP + diphosphate</text>
        <dbReference type="Rhea" id="RHEA:14305"/>
        <dbReference type="Rhea" id="RHEA-COMP:9700"/>
        <dbReference type="Rhea" id="RHEA-COMP:9702"/>
        <dbReference type="ChEBI" id="CHEBI:30616"/>
        <dbReference type="ChEBI" id="CHEBI:33019"/>
        <dbReference type="ChEBI" id="CHEBI:60039"/>
        <dbReference type="ChEBI" id="CHEBI:78442"/>
        <dbReference type="ChEBI" id="CHEBI:78532"/>
        <dbReference type="ChEBI" id="CHEBI:456215"/>
        <dbReference type="EC" id="6.1.1.15"/>
    </reaction>
</comment>
<sequence>MRQSQLFTRVQRSDPKDETAVNAKLLERGGFIYKNSAGIYSFLPLGWRVLQKIAKIIREEMDATGAQEMFMPALHDKHYLKATGRWDVDVVFKVVESDKKEPSFNISWTHEEIMAEIATKYVSSYKDLPFAAYQIQTKFRNEPRAKSGLLRGREFMMKDLYSFHTSEEDLHRYYHQIAAPAYKKVFERCGLKAIFTLAAGGDFTLSNTHEFQVLSDAGEDTIYVCGKCEYAENKEISKLSTEGGSTSGGKNGECPQCKGKMHEKQSIEVGNIFPLGTKYSEAFNLKFKDEKGEMKPVVMGSYGIGLGRVMATAVEAYHDDHGIIWPEAIAPFLAHLIALGGVNADALYGALQNAGIEVLYDDREKSPGEKFAEADLLGIPWRFVVSPKLEGKVEVKRRNEKEARIMSEKEAIKQLSDSVNR</sequence>
<dbReference type="PRINTS" id="PR01046">
    <property type="entry name" value="TRNASYNTHPRO"/>
</dbReference>
<dbReference type="GO" id="GO:0005829">
    <property type="term" value="C:cytosol"/>
    <property type="evidence" value="ECO:0007669"/>
    <property type="project" value="TreeGrafter"/>
</dbReference>
<dbReference type="InterPro" id="IPR002316">
    <property type="entry name" value="Pro-tRNA-ligase_IIa"/>
</dbReference>
<feature type="domain" description="Aminoacyl-transfer RNA synthetases class-II family profile" evidence="10">
    <location>
        <begin position="38"/>
        <end position="326"/>
    </location>
</feature>
<protein>
    <recommendedName>
        <fullName evidence="2">Proline--tRNA ligase</fullName>
        <ecNumber evidence="1">6.1.1.15</ecNumber>
    </recommendedName>
    <alternativeName>
        <fullName evidence="8">Prolyl-tRNA synthetase</fullName>
    </alternativeName>
</protein>
<dbReference type="InterPro" id="IPR006195">
    <property type="entry name" value="aa-tRNA-synth_II"/>
</dbReference>
<dbReference type="PANTHER" id="PTHR42753:SF2">
    <property type="entry name" value="PROLINE--TRNA LIGASE"/>
    <property type="match status" value="1"/>
</dbReference>
<evidence type="ECO:0000313" key="11">
    <source>
        <dbReference type="EMBL" id="OGY99469.1"/>
    </source>
</evidence>
<dbReference type="CDD" id="cd00861">
    <property type="entry name" value="ProRS_anticodon_short"/>
    <property type="match status" value="1"/>
</dbReference>
<dbReference type="Pfam" id="PF03129">
    <property type="entry name" value="HGTP_anticodon"/>
    <property type="match status" value="1"/>
</dbReference>
<dbReference type="PANTHER" id="PTHR42753">
    <property type="entry name" value="MITOCHONDRIAL RIBOSOME PROTEIN L39/PROLYL-TRNA LIGASE FAMILY MEMBER"/>
    <property type="match status" value="1"/>
</dbReference>
<evidence type="ECO:0000256" key="7">
    <source>
        <dbReference type="ARBA" id="ARBA00023146"/>
    </source>
</evidence>
<name>A0A1G2CFE6_9BACT</name>
<evidence type="ECO:0000256" key="3">
    <source>
        <dbReference type="ARBA" id="ARBA00022598"/>
    </source>
</evidence>
<dbReference type="EC" id="6.1.1.15" evidence="1"/>
<evidence type="ECO:0000256" key="2">
    <source>
        <dbReference type="ARBA" id="ARBA00019110"/>
    </source>
</evidence>
<evidence type="ECO:0000313" key="12">
    <source>
        <dbReference type="Proteomes" id="UP000178880"/>
    </source>
</evidence>
<dbReference type="InterPro" id="IPR002314">
    <property type="entry name" value="aa-tRNA-synt_IIb"/>
</dbReference>
<dbReference type="InterPro" id="IPR050062">
    <property type="entry name" value="Pro-tRNA_synthetase"/>
</dbReference>
<evidence type="ECO:0000256" key="6">
    <source>
        <dbReference type="ARBA" id="ARBA00022917"/>
    </source>
</evidence>
<organism evidence="11 12">
    <name type="scientific">Candidatus Liptonbacteria bacterium RIFCSPLOWO2_01_FULL_52_25</name>
    <dbReference type="NCBI Taxonomy" id="1798650"/>
    <lineage>
        <taxon>Bacteria</taxon>
        <taxon>Candidatus Liptoniibacteriota</taxon>
    </lineage>
</organism>
<dbReference type="SUPFAM" id="SSF52954">
    <property type="entry name" value="Class II aaRS ABD-related"/>
    <property type="match status" value="1"/>
</dbReference>
<dbReference type="Gene3D" id="3.30.930.10">
    <property type="entry name" value="Bira Bifunctional Protein, Domain 2"/>
    <property type="match status" value="1"/>
</dbReference>
<dbReference type="AlphaFoldDB" id="A0A1G2CFE6"/>
<dbReference type="SUPFAM" id="SSF55681">
    <property type="entry name" value="Class II aaRS and biotin synthetases"/>
    <property type="match status" value="1"/>
</dbReference>
<reference evidence="11 12" key="1">
    <citation type="journal article" date="2016" name="Nat. Commun.">
        <title>Thousands of microbial genomes shed light on interconnected biogeochemical processes in an aquifer system.</title>
        <authorList>
            <person name="Anantharaman K."/>
            <person name="Brown C.T."/>
            <person name="Hug L.A."/>
            <person name="Sharon I."/>
            <person name="Castelle C.J."/>
            <person name="Probst A.J."/>
            <person name="Thomas B.C."/>
            <person name="Singh A."/>
            <person name="Wilkins M.J."/>
            <person name="Karaoz U."/>
            <person name="Brodie E.L."/>
            <person name="Williams K.H."/>
            <person name="Hubbard S.S."/>
            <person name="Banfield J.F."/>
        </authorList>
    </citation>
    <scope>NUCLEOTIDE SEQUENCE [LARGE SCALE GENOMIC DNA]</scope>
</reference>
<evidence type="ECO:0000256" key="5">
    <source>
        <dbReference type="ARBA" id="ARBA00022840"/>
    </source>
</evidence>
<keyword evidence="3" id="KW-0436">Ligase</keyword>
<dbReference type="GO" id="GO:0006433">
    <property type="term" value="P:prolyl-tRNA aminoacylation"/>
    <property type="evidence" value="ECO:0007669"/>
    <property type="project" value="InterPro"/>
</dbReference>
<accession>A0A1G2CFE6</accession>
<dbReference type="Gene3D" id="3.40.50.800">
    <property type="entry name" value="Anticodon-binding domain"/>
    <property type="match status" value="1"/>
</dbReference>
<dbReference type="EMBL" id="MHLA01000015">
    <property type="protein sequence ID" value="OGY99469.1"/>
    <property type="molecule type" value="Genomic_DNA"/>
</dbReference>
<dbReference type="GO" id="GO:0005524">
    <property type="term" value="F:ATP binding"/>
    <property type="evidence" value="ECO:0007669"/>
    <property type="project" value="UniProtKB-KW"/>
</dbReference>
<dbReference type="Pfam" id="PF00587">
    <property type="entry name" value="tRNA-synt_2b"/>
    <property type="match status" value="1"/>
</dbReference>
<dbReference type="GO" id="GO:0004827">
    <property type="term" value="F:proline-tRNA ligase activity"/>
    <property type="evidence" value="ECO:0007669"/>
    <property type="project" value="UniProtKB-EC"/>
</dbReference>
<gene>
    <name evidence="11" type="ORF">A2945_01265</name>
</gene>